<proteinExistence type="predicted"/>
<keyword evidence="2" id="KW-0472">Membrane</keyword>
<organism evidence="3 4">
    <name type="scientific">Amedibacillus dolichus DSM 3991</name>
    <dbReference type="NCBI Taxonomy" id="428127"/>
    <lineage>
        <taxon>Bacteria</taxon>
        <taxon>Bacillati</taxon>
        <taxon>Bacillota</taxon>
        <taxon>Erysipelotrichia</taxon>
        <taxon>Erysipelotrichales</taxon>
        <taxon>Erysipelotrichaceae</taxon>
        <taxon>Amedibacillus</taxon>
    </lineage>
</organism>
<keyword evidence="2" id="KW-1133">Transmembrane helix</keyword>
<feature type="region of interest" description="Disordered" evidence="1">
    <location>
        <begin position="1"/>
        <end position="21"/>
    </location>
</feature>
<dbReference type="GeneID" id="92794316"/>
<comment type="caution">
    <text evidence="3">The sequence shown here is derived from an EMBL/GenBank/DDBJ whole genome shotgun (WGS) entry which is preliminary data.</text>
</comment>
<evidence type="ECO:0000313" key="3">
    <source>
        <dbReference type="EMBL" id="EDP10271.1"/>
    </source>
</evidence>
<feature type="transmembrane region" description="Helical" evidence="2">
    <location>
        <begin position="63"/>
        <end position="82"/>
    </location>
</feature>
<evidence type="ECO:0000256" key="1">
    <source>
        <dbReference type="SAM" id="MobiDB-lite"/>
    </source>
</evidence>
<dbReference type="Pfam" id="PF20040">
    <property type="entry name" value="DUF6442"/>
    <property type="match status" value="1"/>
</dbReference>
<dbReference type="Proteomes" id="UP000004090">
    <property type="component" value="Unassembled WGS sequence"/>
</dbReference>
<evidence type="ECO:0000313" key="4">
    <source>
        <dbReference type="Proteomes" id="UP000004090"/>
    </source>
</evidence>
<gene>
    <name evidence="3" type="ORF">EUBDOL_02285</name>
</gene>
<dbReference type="InterPro" id="IPR045620">
    <property type="entry name" value="DUF6442"/>
</dbReference>
<feature type="transmembrane region" description="Helical" evidence="2">
    <location>
        <begin position="32"/>
        <end position="51"/>
    </location>
</feature>
<keyword evidence="2" id="KW-0812">Transmembrane</keyword>
<dbReference type="RefSeq" id="WP_004800916.1">
    <property type="nucleotide sequence ID" value="NZ_DS483478.1"/>
</dbReference>
<reference evidence="3 4" key="2">
    <citation type="submission" date="2007-09" db="EMBL/GenBank/DDBJ databases">
        <authorList>
            <person name="Fulton L."/>
            <person name="Clifton S."/>
            <person name="Fulton B."/>
            <person name="Xu J."/>
            <person name="Minx P."/>
            <person name="Pepin K.H."/>
            <person name="Johnson M."/>
            <person name="Thiruvilangam P."/>
            <person name="Bhonagiri V."/>
            <person name="Nash W.E."/>
            <person name="Mardis E.R."/>
            <person name="Wilson R.K."/>
        </authorList>
    </citation>
    <scope>NUCLEOTIDE SEQUENCE [LARGE SCALE GENOMIC DNA]</scope>
    <source>
        <strain evidence="3 4">DSM 3991</strain>
    </source>
</reference>
<dbReference type="STRING" id="428127.EUBDOL_02285"/>
<protein>
    <submittedName>
        <fullName evidence="3">Uncharacterized protein</fullName>
    </submittedName>
</protein>
<name>A8RFM3_9FIRM</name>
<sequence>MNKEDILKRSREENSKGDELEIQKKETAQNNGYFFAETCLFILAVSCDFGITSGTVAIFEKQFILKDVLWLTMFLTSAIEYGSKYLYLRQKRHLIYTIFWLVGVIACLITMFRS</sequence>
<accession>A8RFM3</accession>
<dbReference type="EMBL" id="ABAW02000025">
    <property type="protein sequence ID" value="EDP10271.1"/>
    <property type="molecule type" value="Genomic_DNA"/>
</dbReference>
<dbReference type="AlphaFoldDB" id="A8RFM3"/>
<evidence type="ECO:0000256" key="2">
    <source>
        <dbReference type="SAM" id="Phobius"/>
    </source>
</evidence>
<dbReference type="HOGENOM" id="CLU_2117342_0_0_9"/>
<reference evidence="3 4" key="1">
    <citation type="submission" date="2007-09" db="EMBL/GenBank/DDBJ databases">
        <title>Draft genome sequence of Eubacterium dolichum (DSM 3991).</title>
        <authorList>
            <person name="Sudarsanam P."/>
            <person name="Ley R."/>
            <person name="Guruge J."/>
            <person name="Turnbaugh P.J."/>
            <person name="Mahowald M."/>
            <person name="Liep D."/>
            <person name="Gordon J."/>
        </authorList>
    </citation>
    <scope>NUCLEOTIDE SEQUENCE [LARGE SCALE GENOMIC DNA]</scope>
    <source>
        <strain evidence="3 4">DSM 3991</strain>
    </source>
</reference>
<feature type="transmembrane region" description="Helical" evidence="2">
    <location>
        <begin position="94"/>
        <end position="112"/>
    </location>
</feature>